<evidence type="ECO:0000256" key="2">
    <source>
        <dbReference type="ARBA" id="ARBA00006041"/>
    </source>
</evidence>
<dbReference type="Gene3D" id="1.20.120.310">
    <property type="entry name" value="ERV/ALR sulfhydryl oxidase domain"/>
    <property type="match status" value="1"/>
</dbReference>
<comment type="similarity">
    <text evidence="2 10">Belongs to the quiescin-sulfhydryl oxidase (QSOX) family.</text>
</comment>
<evidence type="ECO:0000256" key="4">
    <source>
        <dbReference type="ARBA" id="ARBA00022729"/>
    </source>
</evidence>
<dbReference type="SUPFAM" id="SSF69000">
    <property type="entry name" value="FAD-dependent thiol oxidase"/>
    <property type="match status" value="1"/>
</dbReference>
<evidence type="ECO:0000256" key="9">
    <source>
        <dbReference type="ARBA" id="ARBA00048864"/>
    </source>
</evidence>
<dbReference type="Proteomes" id="UP001627154">
    <property type="component" value="Unassembled WGS sequence"/>
</dbReference>
<keyword evidence="5 10" id="KW-0274">FAD</keyword>
<dbReference type="CDD" id="cd02992">
    <property type="entry name" value="PDI_a_QSOX"/>
    <property type="match status" value="1"/>
</dbReference>
<sequence>MSRKLLEVLILALFFITTARSNAIGIKDEDAQSLYNATDQVVILDVYNFKSQVYNSDKAWLVEFYNSWCGFCHRFAPIWKSLAKSVHDWNDIVTLAVIDCANDDNNPMCREYEIMKYPTIKFFSVNSKEENLGLEFTSHKDELSLTQGLIQQLEKEQQEQRGASTWPNIVPYRGTDLDVLWHGTPDDIKYQILIFEEPESYLGAQVILDLHKLDSILMRRVSSENELLSVSSKIMKFPSLLIFDRKNDPTVLKINTISRDNVKEMIIQFLKTNGVDVRKKLQKSMEKVEEKSTQPFLQHHENNKQNSILEKVTKDELYQVDLESALRYSLNNEISLSSVISGEKMNALKAYLNVLANYFPVYLPKTKTYLEILYKNVESTNNITGKEFKKLLREKESELTPIYSAPPKTWIGCKGSKPNFRGYPCGLWTMFHTLTVAEKNSENTDNVPSVLSAMHGYIKNFFGCADCSEHFQTMAKNRKIFEANKGGESVLWLWQAHNEVNERLAGDLTEDPENKKIQYPSKNNCVKCKSQGGDWDEIEVMRYLESKYSKFNINSQGIDSELFTRDISSSATNSGVSHSKFIDWNFTIFDMSICVVLYVVSASILVFVFAKFAFKRSYRKRITMHNLLG</sequence>
<keyword evidence="7" id="KW-1015">Disulfide bond</keyword>
<dbReference type="PROSITE" id="PS51324">
    <property type="entry name" value="ERV_ALR"/>
    <property type="match status" value="1"/>
</dbReference>
<comment type="cofactor">
    <cofactor evidence="1 10">
        <name>FAD</name>
        <dbReference type="ChEBI" id="CHEBI:57692"/>
    </cofactor>
</comment>
<feature type="domain" description="Thioredoxin" evidence="13">
    <location>
        <begin position="22"/>
        <end position="155"/>
    </location>
</feature>
<gene>
    <name evidence="14" type="ORF">TKK_002199</name>
</gene>
<protein>
    <recommendedName>
        <fullName evidence="10">Sulfhydryl oxidase</fullName>
        <ecNumber evidence="10">1.8.3.2</ecNumber>
    </recommendedName>
</protein>
<dbReference type="InterPro" id="IPR036774">
    <property type="entry name" value="ERV/ALR_sulphydryl_oxid_sf"/>
</dbReference>
<comment type="function">
    <text evidence="10">Catalyzes the oxidation of sulfhydryl groups in peptide and protein thiols to disulfides with the reduction of oxygen to hydrogen peroxide.</text>
</comment>
<dbReference type="Pfam" id="PF18108">
    <property type="entry name" value="QSOX_Trx1"/>
    <property type="match status" value="1"/>
</dbReference>
<evidence type="ECO:0000313" key="14">
    <source>
        <dbReference type="EMBL" id="KAL3405153.1"/>
    </source>
</evidence>
<keyword evidence="10" id="KW-1133">Transmembrane helix</keyword>
<dbReference type="FunFam" id="3.40.30.10:FF:000073">
    <property type="entry name" value="Sulfhydryl oxidase"/>
    <property type="match status" value="1"/>
</dbReference>
<proteinExistence type="inferred from homology"/>
<name>A0ABD2XJH1_9HYME</name>
<keyword evidence="6 10" id="KW-0560">Oxidoreductase</keyword>
<dbReference type="SUPFAM" id="SSF52833">
    <property type="entry name" value="Thioredoxin-like"/>
    <property type="match status" value="1"/>
</dbReference>
<dbReference type="Pfam" id="PF18371">
    <property type="entry name" value="FAD_SOX"/>
    <property type="match status" value="1"/>
</dbReference>
<evidence type="ECO:0000256" key="11">
    <source>
        <dbReference type="SAM" id="SignalP"/>
    </source>
</evidence>
<keyword evidence="3 10" id="KW-0285">Flavoprotein</keyword>
<dbReference type="InterPro" id="IPR036249">
    <property type="entry name" value="Thioredoxin-like_sf"/>
</dbReference>
<evidence type="ECO:0000313" key="15">
    <source>
        <dbReference type="Proteomes" id="UP001627154"/>
    </source>
</evidence>
<feature type="domain" description="ERV/ALR sulfhydryl oxidase" evidence="12">
    <location>
        <begin position="416"/>
        <end position="519"/>
    </location>
</feature>
<keyword evidence="8" id="KW-0325">Glycoprotein</keyword>
<reference evidence="14 15" key="1">
    <citation type="journal article" date="2024" name="bioRxiv">
        <title>A reference genome for Trichogramma kaykai: A tiny desert-dwelling parasitoid wasp with competing sex-ratio distorters.</title>
        <authorList>
            <person name="Culotta J."/>
            <person name="Lindsey A.R."/>
        </authorList>
    </citation>
    <scope>NUCLEOTIDE SEQUENCE [LARGE SCALE GENOMIC DNA]</scope>
    <source>
        <strain evidence="14 15">KSX58</strain>
    </source>
</reference>
<evidence type="ECO:0000259" key="13">
    <source>
        <dbReference type="PROSITE" id="PS51352"/>
    </source>
</evidence>
<comment type="caution">
    <text evidence="14">The sequence shown here is derived from an EMBL/GenBank/DDBJ whole genome shotgun (WGS) entry which is preliminary data.</text>
</comment>
<dbReference type="FunFam" id="1.20.120.1960:FF:000001">
    <property type="entry name" value="Sulfhydryl oxidase"/>
    <property type="match status" value="1"/>
</dbReference>
<dbReference type="InterPro" id="IPR039798">
    <property type="entry name" value="Sulfhydryl_oxidase"/>
</dbReference>
<dbReference type="FunFam" id="1.20.120.310:FF:000001">
    <property type="entry name" value="Sulfhydryl oxidase"/>
    <property type="match status" value="1"/>
</dbReference>
<keyword evidence="4 11" id="KW-0732">Signal</keyword>
<dbReference type="EC" id="1.8.3.2" evidence="10"/>
<dbReference type="PROSITE" id="PS51352">
    <property type="entry name" value="THIOREDOXIN_2"/>
    <property type="match status" value="1"/>
</dbReference>
<evidence type="ECO:0000256" key="5">
    <source>
        <dbReference type="ARBA" id="ARBA00022827"/>
    </source>
</evidence>
<dbReference type="InterPro" id="IPR041269">
    <property type="entry name" value="QSOX_Trx1"/>
</dbReference>
<dbReference type="EMBL" id="JBJJXI010000021">
    <property type="protein sequence ID" value="KAL3405153.1"/>
    <property type="molecule type" value="Genomic_DNA"/>
</dbReference>
<dbReference type="InterPro" id="IPR042568">
    <property type="entry name" value="QSOX_FAD-bd_sf"/>
</dbReference>
<keyword evidence="10" id="KW-0812">Transmembrane</keyword>
<evidence type="ECO:0000256" key="10">
    <source>
        <dbReference type="RuleBase" id="RU371123"/>
    </source>
</evidence>
<evidence type="ECO:0000259" key="12">
    <source>
        <dbReference type="PROSITE" id="PS51324"/>
    </source>
</evidence>
<evidence type="ECO:0000256" key="6">
    <source>
        <dbReference type="ARBA" id="ARBA00023002"/>
    </source>
</evidence>
<feature type="signal peptide" evidence="11">
    <location>
        <begin position="1"/>
        <end position="21"/>
    </location>
</feature>
<dbReference type="PANTHER" id="PTHR22897">
    <property type="entry name" value="QUIESCIN Q6-RELATED SULFHYDRYL OXIDASE"/>
    <property type="match status" value="1"/>
</dbReference>
<dbReference type="Pfam" id="PF00085">
    <property type="entry name" value="Thioredoxin"/>
    <property type="match status" value="1"/>
</dbReference>
<feature type="transmembrane region" description="Helical" evidence="10">
    <location>
        <begin position="595"/>
        <end position="614"/>
    </location>
</feature>
<feature type="chain" id="PRO_5044747488" description="Sulfhydryl oxidase" evidence="11">
    <location>
        <begin position="22"/>
        <end position="629"/>
    </location>
</feature>
<dbReference type="InterPro" id="IPR040986">
    <property type="entry name" value="QSOX_FAD-bd_dom"/>
</dbReference>
<keyword evidence="10" id="KW-0472">Membrane</keyword>
<evidence type="ECO:0000256" key="8">
    <source>
        <dbReference type="ARBA" id="ARBA00023180"/>
    </source>
</evidence>
<dbReference type="Pfam" id="PF04777">
    <property type="entry name" value="Evr1_Alr"/>
    <property type="match status" value="1"/>
</dbReference>
<dbReference type="PANTHER" id="PTHR22897:SF8">
    <property type="entry name" value="SULFHYDRYL OXIDASE"/>
    <property type="match status" value="1"/>
</dbReference>
<evidence type="ECO:0000256" key="3">
    <source>
        <dbReference type="ARBA" id="ARBA00022630"/>
    </source>
</evidence>
<dbReference type="Gene3D" id="3.40.30.10">
    <property type="entry name" value="Glutaredoxin"/>
    <property type="match status" value="2"/>
</dbReference>
<dbReference type="InterPro" id="IPR017905">
    <property type="entry name" value="ERV/ALR_sulphydryl_oxidase"/>
</dbReference>
<evidence type="ECO:0000256" key="1">
    <source>
        <dbReference type="ARBA" id="ARBA00001974"/>
    </source>
</evidence>
<dbReference type="AlphaFoldDB" id="A0ABD2XJH1"/>
<dbReference type="InterPro" id="IPR013766">
    <property type="entry name" value="Thioredoxin_domain"/>
</dbReference>
<comment type="catalytic activity">
    <reaction evidence="9 10">
        <text>2 R'C(R)SH + O2 = R'C(R)S-S(R)CR' + H2O2</text>
        <dbReference type="Rhea" id="RHEA:17357"/>
        <dbReference type="ChEBI" id="CHEBI:15379"/>
        <dbReference type="ChEBI" id="CHEBI:16240"/>
        <dbReference type="ChEBI" id="CHEBI:16520"/>
        <dbReference type="ChEBI" id="CHEBI:17412"/>
        <dbReference type="EC" id="1.8.3.2"/>
    </reaction>
</comment>
<organism evidence="14 15">
    <name type="scientific">Trichogramma kaykai</name>
    <dbReference type="NCBI Taxonomy" id="54128"/>
    <lineage>
        <taxon>Eukaryota</taxon>
        <taxon>Metazoa</taxon>
        <taxon>Ecdysozoa</taxon>
        <taxon>Arthropoda</taxon>
        <taxon>Hexapoda</taxon>
        <taxon>Insecta</taxon>
        <taxon>Pterygota</taxon>
        <taxon>Neoptera</taxon>
        <taxon>Endopterygota</taxon>
        <taxon>Hymenoptera</taxon>
        <taxon>Apocrita</taxon>
        <taxon>Proctotrupomorpha</taxon>
        <taxon>Chalcidoidea</taxon>
        <taxon>Trichogrammatidae</taxon>
        <taxon>Trichogramma</taxon>
    </lineage>
</organism>
<accession>A0ABD2XJH1</accession>
<dbReference type="GO" id="GO:0016972">
    <property type="term" value="F:thiol oxidase activity"/>
    <property type="evidence" value="ECO:0007669"/>
    <property type="project" value="UniProtKB-EC"/>
</dbReference>
<evidence type="ECO:0000256" key="7">
    <source>
        <dbReference type="ARBA" id="ARBA00023157"/>
    </source>
</evidence>
<keyword evidence="15" id="KW-1185">Reference proteome</keyword>
<dbReference type="Gene3D" id="1.20.120.1960">
    <property type="entry name" value="QSOX sulfhydryl oxidase domain"/>
    <property type="match status" value="1"/>
</dbReference>